<proteinExistence type="inferred from homology"/>
<protein>
    <submittedName>
        <fullName evidence="5">Endonuclease</fullName>
    </submittedName>
</protein>
<keyword evidence="5" id="KW-0255">Endonuclease</keyword>
<dbReference type="CDD" id="cd10283">
    <property type="entry name" value="MnuA_DNase1-like"/>
    <property type="match status" value="1"/>
</dbReference>
<name>A0A2U8QVD9_9FLAO</name>
<organism evidence="5 6">
    <name type="scientific">Flavobacterium sediminis</name>
    <dbReference type="NCBI Taxonomy" id="2201181"/>
    <lineage>
        <taxon>Bacteria</taxon>
        <taxon>Pseudomonadati</taxon>
        <taxon>Bacteroidota</taxon>
        <taxon>Flavobacteriia</taxon>
        <taxon>Flavobacteriales</taxon>
        <taxon>Flavobacteriaceae</taxon>
        <taxon>Flavobacterium</taxon>
    </lineage>
</organism>
<evidence type="ECO:0000256" key="3">
    <source>
        <dbReference type="ARBA" id="ARBA00022801"/>
    </source>
</evidence>
<sequence>MRIWFTFLFSFYVVIAFSQVKICSWNIENFGSSKSDSAIQFMAEVLKDFDVVALQEVVVNGSGARAVAQLADNLNRKGAKWDYVVSEATQGSAYKSERYAFLWKPSKVTKLGEPWLDQNFVEEIQREPFFCTFQFGEKEFTLVNFHAKTKRQQPETEIKYFKFFPDLYPNLNLIFLGDFNCPQKHTVFNPLKKMGYESTFRNQKTSLRQKCIDDDCLASEYDNVFYNKNRFSVIGSGVVLFYKQFRFFSKSREISDHIPVWVQII</sequence>
<dbReference type="RefSeq" id="WP_109569536.1">
    <property type="nucleotide sequence ID" value="NZ_CP029463.1"/>
</dbReference>
<dbReference type="Proteomes" id="UP000245429">
    <property type="component" value="Chromosome"/>
</dbReference>
<dbReference type="SUPFAM" id="SSF56219">
    <property type="entry name" value="DNase I-like"/>
    <property type="match status" value="1"/>
</dbReference>
<keyword evidence="2" id="KW-0540">Nuclease</keyword>
<dbReference type="SMART" id="SM00476">
    <property type="entry name" value="DNaseIc"/>
    <property type="match status" value="1"/>
</dbReference>
<dbReference type="GO" id="GO:0006308">
    <property type="term" value="P:DNA catabolic process"/>
    <property type="evidence" value="ECO:0007669"/>
    <property type="project" value="InterPro"/>
</dbReference>
<dbReference type="GO" id="GO:0016787">
    <property type="term" value="F:hydrolase activity"/>
    <property type="evidence" value="ECO:0007669"/>
    <property type="project" value="UniProtKB-KW"/>
</dbReference>
<accession>A0A2U8QVD9</accession>
<evidence type="ECO:0000313" key="5">
    <source>
        <dbReference type="EMBL" id="AWM14170.1"/>
    </source>
</evidence>
<dbReference type="InterPro" id="IPR016202">
    <property type="entry name" value="DNase_I"/>
</dbReference>
<dbReference type="EMBL" id="CP029463">
    <property type="protein sequence ID" value="AWM14170.1"/>
    <property type="molecule type" value="Genomic_DNA"/>
</dbReference>
<dbReference type="KEGG" id="fse:DI487_10135"/>
<dbReference type="AlphaFoldDB" id="A0A2U8QVD9"/>
<evidence type="ECO:0000256" key="1">
    <source>
        <dbReference type="ARBA" id="ARBA00007359"/>
    </source>
</evidence>
<dbReference type="PANTHER" id="PTHR11371:SF31">
    <property type="entry name" value="EXTRACELLULAR NUCLEASE"/>
    <property type="match status" value="1"/>
</dbReference>
<dbReference type="InterPro" id="IPR036691">
    <property type="entry name" value="Endo/exonu/phosph_ase_sf"/>
</dbReference>
<dbReference type="GO" id="GO:0004536">
    <property type="term" value="F:DNA nuclease activity"/>
    <property type="evidence" value="ECO:0007669"/>
    <property type="project" value="InterPro"/>
</dbReference>
<dbReference type="OrthoDB" id="5500612at2"/>
<gene>
    <name evidence="5" type="ORF">DI487_10135</name>
</gene>
<evidence type="ECO:0000313" key="6">
    <source>
        <dbReference type="Proteomes" id="UP000245429"/>
    </source>
</evidence>
<dbReference type="Gene3D" id="3.60.10.10">
    <property type="entry name" value="Endonuclease/exonuclease/phosphatase"/>
    <property type="match status" value="1"/>
</dbReference>
<dbReference type="GO" id="GO:0004519">
    <property type="term" value="F:endonuclease activity"/>
    <property type="evidence" value="ECO:0007669"/>
    <property type="project" value="UniProtKB-KW"/>
</dbReference>
<dbReference type="InterPro" id="IPR005135">
    <property type="entry name" value="Endo/exonuclease/phosphatase"/>
</dbReference>
<evidence type="ECO:0000256" key="2">
    <source>
        <dbReference type="ARBA" id="ARBA00022722"/>
    </source>
</evidence>
<dbReference type="Pfam" id="PF03372">
    <property type="entry name" value="Exo_endo_phos"/>
    <property type="match status" value="1"/>
</dbReference>
<reference evidence="5 6" key="1">
    <citation type="submission" date="2018-05" db="EMBL/GenBank/DDBJ databases">
        <title>Flavobacterium sp. MEBiC07310.</title>
        <authorList>
            <person name="Baek K."/>
        </authorList>
    </citation>
    <scope>NUCLEOTIDE SEQUENCE [LARGE SCALE GENOMIC DNA]</scope>
    <source>
        <strain evidence="5 6">MEBiC07310</strain>
    </source>
</reference>
<feature type="domain" description="Endonuclease/exonuclease/phosphatase" evidence="4">
    <location>
        <begin position="23"/>
        <end position="257"/>
    </location>
</feature>
<evidence type="ECO:0000259" key="4">
    <source>
        <dbReference type="Pfam" id="PF03372"/>
    </source>
</evidence>
<comment type="similarity">
    <text evidence="1">Belongs to the DNase I family.</text>
</comment>
<keyword evidence="6" id="KW-1185">Reference proteome</keyword>
<keyword evidence="3" id="KW-0378">Hydrolase</keyword>
<dbReference type="PANTHER" id="PTHR11371">
    <property type="entry name" value="DEOXYRIBONUCLEASE"/>
    <property type="match status" value="1"/>
</dbReference>